<dbReference type="CTD" id="9802641"/>
<dbReference type="SUPFAM" id="SSF46785">
    <property type="entry name" value="Winged helix' DNA-binding domain"/>
    <property type="match status" value="1"/>
</dbReference>
<comment type="similarity">
    <text evidence="1">Belongs to the proteasome subunit S3 family.</text>
</comment>
<dbReference type="Pfam" id="PF01399">
    <property type="entry name" value="PCI"/>
    <property type="match status" value="1"/>
</dbReference>
<dbReference type="InterPro" id="IPR036390">
    <property type="entry name" value="WH_DNA-bd_sf"/>
</dbReference>
<feature type="domain" description="PCI" evidence="5">
    <location>
        <begin position="479"/>
        <end position="658"/>
    </location>
</feature>
<accession>A0A6A5H645</accession>
<reference evidence="6 7" key="1">
    <citation type="submission" date="2019-12" db="EMBL/GenBank/DDBJ databases">
        <title>Chromosome-level assembly of the Caenorhabditis remanei genome.</title>
        <authorList>
            <person name="Teterina A.A."/>
            <person name="Willis J.H."/>
            <person name="Phillips P.C."/>
        </authorList>
    </citation>
    <scope>NUCLEOTIDE SEQUENCE [LARGE SCALE GENOMIC DNA]</scope>
    <source>
        <strain evidence="6 7">PX506</strain>
        <tissue evidence="6">Whole organism</tissue>
    </source>
</reference>
<dbReference type="PROSITE" id="PS50250">
    <property type="entry name" value="PCI"/>
    <property type="match status" value="1"/>
</dbReference>
<dbReference type="KEGG" id="crq:GCK72_010151"/>
<evidence type="ECO:0000256" key="3">
    <source>
        <dbReference type="SAM" id="Coils"/>
    </source>
</evidence>
<dbReference type="Pfam" id="PF25573">
    <property type="entry name" value="TPR_PSMD3_N"/>
    <property type="match status" value="1"/>
</dbReference>
<feature type="coiled-coil region" evidence="3">
    <location>
        <begin position="701"/>
        <end position="728"/>
    </location>
</feature>
<keyword evidence="3" id="KW-0175">Coiled coil</keyword>
<evidence type="ECO:0000256" key="1">
    <source>
        <dbReference type="ARBA" id="ARBA00007912"/>
    </source>
</evidence>
<evidence type="ECO:0000259" key="5">
    <source>
        <dbReference type="PROSITE" id="PS50250"/>
    </source>
</evidence>
<dbReference type="InterPro" id="IPR057985">
    <property type="entry name" value="TPR_PSMD3_N"/>
</dbReference>
<proteinExistence type="inferred from homology"/>
<dbReference type="PANTHER" id="PTHR10758:SF2">
    <property type="entry name" value="26S PROTEASOME NON-ATPASE REGULATORY SUBUNIT 3"/>
    <property type="match status" value="1"/>
</dbReference>
<name>A0A6A5H645_CAERE</name>
<dbReference type="InterPro" id="IPR050756">
    <property type="entry name" value="CSN3"/>
</dbReference>
<evidence type="ECO:0000256" key="4">
    <source>
        <dbReference type="SAM" id="MobiDB-lite"/>
    </source>
</evidence>
<dbReference type="RefSeq" id="XP_003104184.2">
    <property type="nucleotide sequence ID" value="XM_003104136.2"/>
</dbReference>
<dbReference type="GO" id="GO:0008541">
    <property type="term" value="C:proteasome regulatory particle, lid subcomplex"/>
    <property type="evidence" value="ECO:0007669"/>
    <property type="project" value="TreeGrafter"/>
</dbReference>
<protein>
    <recommendedName>
        <fullName evidence="5">PCI domain-containing protein</fullName>
    </recommendedName>
</protein>
<evidence type="ECO:0000313" key="7">
    <source>
        <dbReference type="Proteomes" id="UP000483820"/>
    </source>
</evidence>
<keyword evidence="2" id="KW-0647">Proteasome</keyword>
<dbReference type="Pfam" id="PF08375">
    <property type="entry name" value="Rpn3_C"/>
    <property type="match status" value="1"/>
</dbReference>
<organism evidence="6 7">
    <name type="scientific">Caenorhabditis remanei</name>
    <name type="common">Caenorhabditis vulgaris</name>
    <dbReference type="NCBI Taxonomy" id="31234"/>
    <lineage>
        <taxon>Eukaryota</taxon>
        <taxon>Metazoa</taxon>
        <taxon>Ecdysozoa</taxon>
        <taxon>Nematoda</taxon>
        <taxon>Chromadorea</taxon>
        <taxon>Rhabditida</taxon>
        <taxon>Rhabditina</taxon>
        <taxon>Rhabditomorpha</taxon>
        <taxon>Rhabditoidea</taxon>
        <taxon>Rhabditidae</taxon>
        <taxon>Peloderinae</taxon>
        <taxon>Caenorhabditis</taxon>
    </lineage>
</organism>
<dbReference type="InterPro" id="IPR013586">
    <property type="entry name" value="PSMD3_C"/>
</dbReference>
<dbReference type="GeneID" id="9802641"/>
<dbReference type="PANTHER" id="PTHR10758">
    <property type="entry name" value="26S PROTEASOME NON-ATPASE REGULATORY SUBUNIT 3/COP9 SIGNALOSOME COMPLEX SUBUNIT 3"/>
    <property type="match status" value="1"/>
</dbReference>
<dbReference type="EMBL" id="WUAV01000003">
    <property type="protein sequence ID" value="KAF1761892.1"/>
    <property type="molecule type" value="Genomic_DNA"/>
</dbReference>
<gene>
    <name evidence="6" type="ORF">GCK72_010151</name>
</gene>
<dbReference type="SMART" id="SM00753">
    <property type="entry name" value="PAM"/>
    <property type="match status" value="1"/>
</dbReference>
<dbReference type="Proteomes" id="UP000483820">
    <property type="component" value="Chromosome III"/>
</dbReference>
<dbReference type="GO" id="GO:0030234">
    <property type="term" value="F:enzyme regulator activity"/>
    <property type="evidence" value="ECO:0007669"/>
    <property type="project" value="InterPro"/>
</dbReference>
<dbReference type="GO" id="GO:0006511">
    <property type="term" value="P:ubiquitin-dependent protein catabolic process"/>
    <property type="evidence" value="ECO:0007669"/>
    <property type="project" value="TreeGrafter"/>
</dbReference>
<dbReference type="SMART" id="SM00088">
    <property type="entry name" value="PINT"/>
    <property type="match status" value="1"/>
</dbReference>
<dbReference type="GO" id="GO:0042176">
    <property type="term" value="P:regulation of protein catabolic process"/>
    <property type="evidence" value="ECO:0007669"/>
    <property type="project" value="InterPro"/>
</dbReference>
<comment type="caution">
    <text evidence="6">The sequence shown here is derived from an EMBL/GenBank/DDBJ whole genome shotgun (WGS) entry which is preliminary data.</text>
</comment>
<sequence>MQAFWSQTHGSAPQQEFRWFSIHKASSRKHHVQHLRPHRRASLLLRSVPAESNAVRLRIFDSKLTNTEGWREDSTLHSSSASHSLILIHCGLWLLTEKLLHNLSDHWDSRRSSDNLDLLYIFRFDSNVIGEQKKELTVFSFELVSERLADESIEPKTTSFQIVCGVDHLQISTVKTNQRCLGRRMSNIEENYIARFFLLFWEILLVDTVCQSDSSCFIDDTKIMPPKAGETAVEKMEVDEVKQETQEKEEPVKDVNAIAVENIKEQLAALDKGEEHLITRVLQVLTKTRKQLNDIVLHKLLTSHLSSDPQYSENLLKFLRYTPPPAETEAQPMDTSVPKNRSPKKGVKPVFSSPESDCYLRLLVLLHLYAQKRHAEALGLGEQQLTYIYQTDKRTLDGFAAKTLYFLCVIYEREGRLFDLQGFLNSRLRTATLRHFNESQAVLICWLLRCYLINRQYQSAAHLVSKVAFPENASNNDLARYMYYQGRIKALQLDYNSAAGYFLQAQRKAPQEGAIGFKQAVQKWVVVIGLLQGEIPDRSVFRQPIYRKCLAHYLDLSRGVRDGDVARFNRNLEQYKGQFEADDTLTLIVRLRQNVIKTAIKQISLAYSRIYIKDIAKKLYMTNETETEYIVAKAIADGAIDAVITSDVRDGPRYMQSSETADIYRTSEPQAHFDTRIRYCLELHNQAVKALRYPPKKKIAVETIEQAREREQQEMEFAKELADEDEDDF</sequence>
<evidence type="ECO:0000313" key="6">
    <source>
        <dbReference type="EMBL" id="KAF1761892.1"/>
    </source>
</evidence>
<dbReference type="AlphaFoldDB" id="A0A6A5H645"/>
<feature type="region of interest" description="Disordered" evidence="4">
    <location>
        <begin position="327"/>
        <end position="349"/>
    </location>
</feature>
<dbReference type="InterPro" id="IPR000717">
    <property type="entry name" value="PCI_dom"/>
</dbReference>
<evidence type="ECO:0000256" key="2">
    <source>
        <dbReference type="ARBA" id="ARBA00022942"/>
    </source>
</evidence>